<sequence>MTGMKKNLITALGTFLVAGSLMSVNAHAESDLPMYFDFGDTVINMNAGSEHTMHMRSKFNYTYHLGPHTSNGTYLECSFKSGTQDVIFHVGADEQAKDVPFYFYIDDEKVQSDGTYDEVLVRVGNAAQTSESVQVELAKKATGTVKKNGNVAMLYNDKDVAMASFSLTNGNGQMATISLKGVAVNEGSKYFDVVSATDSAPVISESDKAVMTANGFVGVCVNGKYKNW</sequence>
<organism evidence="2 3">
    <name type="scientific">Butyrivibrio hungatei</name>
    <dbReference type="NCBI Taxonomy" id="185008"/>
    <lineage>
        <taxon>Bacteria</taxon>
        <taxon>Bacillati</taxon>
        <taxon>Bacillota</taxon>
        <taxon>Clostridia</taxon>
        <taxon>Lachnospirales</taxon>
        <taxon>Lachnospiraceae</taxon>
        <taxon>Butyrivibrio</taxon>
    </lineage>
</organism>
<name>A0A1G5B530_9FIRM</name>
<dbReference type="Proteomes" id="UP000183047">
    <property type="component" value="Unassembled WGS sequence"/>
</dbReference>
<keyword evidence="3" id="KW-1185">Reference proteome</keyword>
<evidence type="ECO:0000313" key="2">
    <source>
        <dbReference type="EMBL" id="SCX85196.1"/>
    </source>
</evidence>
<evidence type="ECO:0000256" key="1">
    <source>
        <dbReference type="SAM" id="SignalP"/>
    </source>
</evidence>
<dbReference type="OrthoDB" id="2000556at2"/>
<evidence type="ECO:0000313" key="3">
    <source>
        <dbReference type="Proteomes" id="UP000183047"/>
    </source>
</evidence>
<reference evidence="3" key="1">
    <citation type="submission" date="2016-10" db="EMBL/GenBank/DDBJ databases">
        <authorList>
            <person name="Varghese N."/>
            <person name="Submissions S."/>
        </authorList>
    </citation>
    <scope>NUCLEOTIDE SEQUENCE [LARGE SCALE GENOMIC DNA]</scope>
    <source>
        <strain evidence="3">XBD2006</strain>
    </source>
</reference>
<proteinExistence type="predicted"/>
<keyword evidence="1" id="KW-0732">Signal</keyword>
<protein>
    <submittedName>
        <fullName evidence="2">Uncharacterized protein</fullName>
    </submittedName>
</protein>
<dbReference type="RefSeq" id="WP_074461316.1">
    <property type="nucleotide sequence ID" value="NZ_FMUR01000004.1"/>
</dbReference>
<dbReference type="EMBL" id="FMUR01000004">
    <property type="protein sequence ID" value="SCX85196.1"/>
    <property type="molecule type" value="Genomic_DNA"/>
</dbReference>
<feature type="chain" id="PRO_5010179366" evidence="1">
    <location>
        <begin position="29"/>
        <end position="228"/>
    </location>
</feature>
<feature type="signal peptide" evidence="1">
    <location>
        <begin position="1"/>
        <end position="28"/>
    </location>
</feature>
<gene>
    <name evidence="2" type="ORF">SAMN02910451_00533</name>
</gene>
<dbReference type="AlphaFoldDB" id="A0A1G5B530"/>
<accession>A0A1G5B530</accession>